<dbReference type="FunFam" id="3.40.50.300:FF:000199">
    <property type="entry name" value="Origin recognition complex subunit 1"/>
    <property type="match status" value="1"/>
</dbReference>
<evidence type="ECO:0000256" key="3">
    <source>
        <dbReference type="ARBA" id="ARBA00019081"/>
    </source>
</evidence>
<dbReference type="PANTHER" id="PTHR10763">
    <property type="entry name" value="CELL DIVISION CONTROL PROTEIN 6-RELATED"/>
    <property type="match status" value="1"/>
</dbReference>
<dbReference type="InterPro" id="IPR050311">
    <property type="entry name" value="ORC1/CDC6"/>
</dbReference>
<dbReference type="AlphaFoldDB" id="A0A9N9WTK9"/>
<keyword evidence="4 11" id="KW-0235">DNA replication</keyword>
<comment type="subcellular location">
    <subcellularLocation>
        <location evidence="1 11">Nucleus</location>
    </subcellularLocation>
</comment>
<sequence length="557" mass="63085">MSRRAKENTLKRTNSSETLKVVFKRVDEDKLDPKSPGKWSVRLNKINEDDTKLLNSIENIQTSDINQETPKKRSESTYTPRRSRILNKIDEEQNSEVSPSKRTRRTSILVIENNADPCTPTIKGIPARRKSILKTPTVQKTNTPRRSIQFRENVEECGYVKKSAKDKLAIDDEEDTSDIALTRKRLHVAAVPNSLPCREKEYMEIYSFLEASLTDKIGGCIYVSGVPGTGKTATTTAVIRALKAESEKGRINKFDFVEINGMRTTEPRKAYVEIHRQLTGKTVTAEQAYNLLDKRFSTQTNRRGNNLTILLVDELDILCNKRQDVVYNLLNWPNMSSSHLIVVTIANTMDLPERILMGKVTSRLGLTRLTFQPYSHKQLQEIVLSRLSGLDCFNNDAIQLVARKVAALSGDARRALDICRRSSEIAETEAKEENKKAMVSMLHVQKALNEMISCTKVKAVKACSKFEKYFLQAVCMEVERTGIEEVTFYGVYRQMKTVTALHGFPLPTTEKALGISTRLGASRLIISEHARKDVHQKILLNISADDFYYATQVNTEE</sequence>
<proteinExistence type="inferred from homology"/>
<dbReference type="EMBL" id="OU895878">
    <property type="protein sequence ID" value="CAG9804744.1"/>
    <property type="molecule type" value="Genomic_DNA"/>
</dbReference>
<dbReference type="FunFam" id="1.10.8.60:FF:000062">
    <property type="entry name" value="Origin recognition complex subunit 1"/>
    <property type="match status" value="1"/>
</dbReference>
<dbReference type="Pfam" id="PF00004">
    <property type="entry name" value="AAA"/>
    <property type="match status" value="1"/>
</dbReference>
<dbReference type="GO" id="GO:0003688">
    <property type="term" value="F:DNA replication origin binding"/>
    <property type="evidence" value="ECO:0007669"/>
    <property type="project" value="TreeGrafter"/>
</dbReference>
<dbReference type="GO" id="GO:0005664">
    <property type="term" value="C:nuclear origin of replication recognition complex"/>
    <property type="evidence" value="ECO:0007669"/>
    <property type="project" value="TreeGrafter"/>
</dbReference>
<organism evidence="13 14">
    <name type="scientific">Chironomus riparius</name>
    <dbReference type="NCBI Taxonomy" id="315576"/>
    <lineage>
        <taxon>Eukaryota</taxon>
        <taxon>Metazoa</taxon>
        <taxon>Ecdysozoa</taxon>
        <taxon>Arthropoda</taxon>
        <taxon>Hexapoda</taxon>
        <taxon>Insecta</taxon>
        <taxon>Pterygota</taxon>
        <taxon>Neoptera</taxon>
        <taxon>Endopterygota</taxon>
        <taxon>Diptera</taxon>
        <taxon>Nematocera</taxon>
        <taxon>Chironomoidea</taxon>
        <taxon>Chironomidae</taxon>
        <taxon>Chironominae</taxon>
        <taxon>Chironomus</taxon>
    </lineage>
</organism>
<dbReference type="SUPFAM" id="SSF52540">
    <property type="entry name" value="P-loop containing nucleoside triphosphate hydrolases"/>
    <property type="match status" value="1"/>
</dbReference>
<keyword evidence="6 11" id="KW-0547">Nucleotide-binding</keyword>
<comment type="subunit">
    <text evidence="11">ORC is composed of six subunits.</text>
</comment>
<reference evidence="13" key="1">
    <citation type="submission" date="2022-01" db="EMBL/GenBank/DDBJ databases">
        <authorList>
            <person name="King R."/>
        </authorList>
    </citation>
    <scope>NUCLEOTIDE SEQUENCE</scope>
</reference>
<dbReference type="Gene3D" id="3.40.50.300">
    <property type="entry name" value="P-loop containing nucleotide triphosphate hydrolases"/>
    <property type="match status" value="1"/>
</dbReference>
<dbReference type="OrthoDB" id="1926878at2759"/>
<comment type="function">
    <text evidence="11">Component of the origin recognition complex (ORC) that binds origins of replication. DNA-binding is ATP-dependent, however specific DNA sequences that define origins of replication have not been identified so far. ORC is required to assemble the pre-replication complex necessary to initiate DNA replication.</text>
</comment>
<evidence type="ECO:0000313" key="13">
    <source>
        <dbReference type="EMBL" id="CAG9804744.1"/>
    </source>
</evidence>
<dbReference type="GO" id="GO:0046872">
    <property type="term" value="F:metal ion binding"/>
    <property type="evidence" value="ECO:0007669"/>
    <property type="project" value="UniProtKB-KW"/>
</dbReference>
<name>A0A9N9WTK9_9DIPT</name>
<accession>A0A9N9WTK9</accession>
<evidence type="ECO:0000256" key="10">
    <source>
        <dbReference type="ARBA" id="ARBA00023242"/>
    </source>
</evidence>
<dbReference type="GO" id="GO:0005524">
    <property type="term" value="F:ATP binding"/>
    <property type="evidence" value="ECO:0007669"/>
    <property type="project" value="UniProtKB-KW"/>
</dbReference>
<dbReference type="GO" id="GO:0006270">
    <property type="term" value="P:DNA replication initiation"/>
    <property type="evidence" value="ECO:0007669"/>
    <property type="project" value="TreeGrafter"/>
</dbReference>
<feature type="domain" description="AAA+ ATPase" evidence="12">
    <location>
        <begin position="217"/>
        <end position="370"/>
    </location>
</feature>
<dbReference type="InterPro" id="IPR003959">
    <property type="entry name" value="ATPase_AAA_core"/>
</dbReference>
<evidence type="ECO:0000256" key="2">
    <source>
        <dbReference type="ARBA" id="ARBA00008398"/>
    </source>
</evidence>
<dbReference type="Gene3D" id="1.10.8.60">
    <property type="match status" value="1"/>
</dbReference>
<evidence type="ECO:0000313" key="14">
    <source>
        <dbReference type="Proteomes" id="UP001153620"/>
    </source>
</evidence>
<evidence type="ECO:0000256" key="8">
    <source>
        <dbReference type="ARBA" id="ARBA00022842"/>
    </source>
</evidence>
<dbReference type="InterPro" id="IPR054425">
    <property type="entry name" value="Cdc6_ORC1-like_ATPase_lid"/>
</dbReference>
<evidence type="ECO:0000256" key="1">
    <source>
        <dbReference type="ARBA" id="ARBA00004123"/>
    </source>
</evidence>
<evidence type="ECO:0000256" key="9">
    <source>
        <dbReference type="ARBA" id="ARBA00023125"/>
    </source>
</evidence>
<keyword evidence="5" id="KW-0479">Metal-binding</keyword>
<gene>
    <name evidence="13" type="ORF">CHIRRI_LOCUS7623</name>
</gene>
<dbReference type="GO" id="GO:0016887">
    <property type="term" value="F:ATP hydrolysis activity"/>
    <property type="evidence" value="ECO:0007669"/>
    <property type="project" value="InterPro"/>
</dbReference>
<evidence type="ECO:0000256" key="5">
    <source>
        <dbReference type="ARBA" id="ARBA00022723"/>
    </source>
</evidence>
<dbReference type="GO" id="GO:0033314">
    <property type="term" value="P:mitotic DNA replication checkpoint signaling"/>
    <property type="evidence" value="ECO:0007669"/>
    <property type="project" value="TreeGrafter"/>
</dbReference>
<dbReference type="Proteomes" id="UP001153620">
    <property type="component" value="Chromosome 2"/>
</dbReference>
<evidence type="ECO:0000256" key="11">
    <source>
        <dbReference type="RuleBase" id="RU365058"/>
    </source>
</evidence>
<evidence type="ECO:0000256" key="6">
    <source>
        <dbReference type="ARBA" id="ARBA00022741"/>
    </source>
</evidence>
<dbReference type="Pfam" id="PF09079">
    <property type="entry name" value="WHD_Cdc6"/>
    <property type="match status" value="1"/>
</dbReference>
<dbReference type="InterPro" id="IPR015163">
    <property type="entry name" value="Cdc6_C"/>
</dbReference>
<evidence type="ECO:0000256" key="7">
    <source>
        <dbReference type="ARBA" id="ARBA00022840"/>
    </source>
</evidence>
<keyword evidence="10 11" id="KW-0539">Nucleus</keyword>
<evidence type="ECO:0000256" key="4">
    <source>
        <dbReference type="ARBA" id="ARBA00022705"/>
    </source>
</evidence>
<dbReference type="InterPro" id="IPR003593">
    <property type="entry name" value="AAA+_ATPase"/>
</dbReference>
<comment type="similarity">
    <text evidence="2 11">Belongs to the ORC1 family.</text>
</comment>
<evidence type="ECO:0000259" key="12">
    <source>
        <dbReference type="SMART" id="SM00382"/>
    </source>
</evidence>
<keyword evidence="8" id="KW-0460">Magnesium</keyword>
<keyword evidence="14" id="KW-1185">Reference proteome</keyword>
<keyword evidence="7 11" id="KW-0067">ATP-binding</keyword>
<dbReference type="PANTHER" id="PTHR10763:SF23">
    <property type="entry name" value="ORIGIN RECOGNITION COMPLEX SUBUNIT 1"/>
    <property type="match status" value="1"/>
</dbReference>
<reference evidence="13" key="2">
    <citation type="submission" date="2022-10" db="EMBL/GenBank/DDBJ databases">
        <authorList>
            <consortium name="ENA_rothamsted_submissions"/>
            <consortium name="culmorum"/>
            <person name="King R."/>
        </authorList>
    </citation>
    <scope>NUCLEOTIDE SEQUENCE</scope>
</reference>
<dbReference type="Pfam" id="PF22606">
    <property type="entry name" value="Cdc6-ORC-like_ATPase_lid"/>
    <property type="match status" value="1"/>
</dbReference>
<protein>
    <recommendedName>
        <fullName evidence="3 11">Origin recognition complex subunit 1</fullName>
    </recommendedName>
</protein>
<dbReference type="InterPro" id="IPR027417">
    <property type="entry name" value="P-loop_NTPase"/>
</dbReference>
<dbReference type="SMART" id="SM00382">
    <property type="entry name" value="AAA"/>
    <property type="match status" value="1"/>
</dbReference>
<keyword evidence="9 11" id="KW-0238">DNA-binding</keyword>